<dbReference type="Pfam" id="PF13623">
    <property type="entry name" value="SurA_N_2"/>
    <property type="match status" value="1"/>
</dbReference>
<evidence type="ECO:0000256" key="2">
    <source>
        <dbReference type="ARBA" id="ARBA00022475"/>
    </source>
</evidence>
<dbReference type="InterPro" id="IPR027304">
    <property type="entry name" value="Trigger_fact/SurA_dom_sf"/>
</dbReference>
<sequence>MLQSFNDRLKGPFTWIVVISISFIFVISGMTFFFTNIGSSRAYVAKVGDNEISSQQFQQYVQSATTEEQKRAILSQMIDQYLILADAQRHDIVVSKLALQSAIFTNPMFFDKDGKFSAEKLKQVVAYLGGMDKLEQILAQNIQATIIPKTIVDTSIVTDYDTKLLNSIYSVNKYIDYLKVSPTDFKSQIKPSQQDLQSYYDSHKNEYITPAQKTISYFIITKDNFVPKNKISEDEIKAYYQAHKELFKDFDNNAKSTIQKIIQNRYALEQFNEYTQNIDSIKYTKLEKQFGKAKTATIVDNNDTTISNVANSQFFINSDKYATITIADNKLLVYQVDNSIKATQQKLADIKDKISKAYIEQKSQQFALQHAQNLLNDLTSGKKIDKSFKQATINSDSQAFGKDFNDYVMFNSNNQYHDYKTDNGDIYIYKVTKIEPITDKTTQVPSQVIDAYKQEELNFYLQVIKQQIPIQVNYKNI</sequence>
<comment type="caution">
    <text evidence="8">The sequence shown here is derived from an EMBL/GenBank/DDBJ whole genome shotgun (WGS) entry which is preliminary data.</text>
</comment>
<evidence type="ECO:0000256" key="5">
    <source>
        <dbReference type="ARBA" id="ARBA00023136"/>
    </source>
</evidence>
<dbReference type="GO" id="GO:0005886">
    <property type="term" value="C:plasma membrane"/>
    <property type="evidence" value="ECO:0007669"/>
    <property type="project" value="UniProtKB-SubCell"/>
</dbReference>
<dbReference type="SUPFAM" id="SSF109998">
    <property type="entry name" value="Triger factor/SurA peptide-binding domain-like"/>
    <property type="match status" value="1"/>
</dbReference>
<accession>A0A0B6CMP6</accession>
<protein>
    <submittedName>
        <fullName evidence="8">Peptidyl-prolyl cis-trans isomerase</fullName>
    </submittedName>
</protein>
<keyword evidence="2" id="KW-1003">Cell membrane</keyword>
<dbReference type="InterPro" id="IPR000297">
    <property type="entry name" value="PPIase_PpiC"/>
</dbReference>
<dbReference type="KEGG" id="ftv:CH67_1233"/>
<evidence type="ECO:0000256" key="3">
    <source>
        <dbReference type="ARBA" id="ARBA00022692"/>
    </source>
</evidence>
<dbReference type="eggNOG" id="COG0760">
    <property type="taxonomic scope" value="Bacteria"/>
</dbReference>
<keyword evidence="3" id="KW-0812">Transmembrane</keyword>
<evidence type="ECO:0000256" key="4">
    <source>
        <dbReference type="ARBA" id="ARBA00022989"/>
    </source>
</evidence>
<keyword evidence="5" id="KW-0472">Membrane</keyword>
<dbReference type="OMA" id="KKHERYF"/>
<comment type="similarity">
    <text evidence="7">Belongs to the PpiD chaperone family.</text>
</comment>
<evidence type="ECO:0000256" key="7">
    <source>
        <dbReference type="ARBA" id="ARBA00038408"/>
    </source>
</evidence>
<evidence type="ECO:0000256" key="6">
    <source>
        <dbReference type="ARBA" id="ARBA00023186"/>
    </source>
</evidence>
<dbReference type="Gene3D" id="1.10.8.1040">
    <property type="match status" value="1"/>
</dbReference>
<reference evidence="8" key="1">
    <citation type="submission" date="2019-08" db="EMBL/GenBank/DDBJ databases">
        <authorList>
            <person name="Busch A."/>
        </authorList>
    </citation>
    <scope>NUCLEOTIDE SEQUENCE</scope>
    <source>
        <strain evidence="8">15T0085</strain>
    </source>
</reference>
<comment type="subcellular location">
    <subcellularLocation>
        <location evidence="1">Cell membrane</location>
        <topology evidence="1">Single-pass type II membrane protein</topology>
    </subcellularLocation>
</comment>
<dbReference type="EMBL" id="JAAGJP010000001">
    <property type="protein sequence ID" value="NDS67587.1"/>
    <property type="molecule type" value="Genomic_DNA"/>
</dbReference>
<reference evidence="8" key="2">
    <citation type="submission" date="2020-02" db="EMBL/GenBank/DDBJ databases">
        <title>Using affinity propagation clustering for identifying bacterial clades and subclades with whole-genome sequences of Francisella tularensis.</title>
        <authorList>
            <person name="Homeier-Bachmann T."/>
            <person name="Abdel-Glil M.Y."/>
            <person name="Hackbart A."/>
            <person name="Hotzel H."/>
            <person name="Tomaso H."/>
        </authorList>
    </citation>
    <scope>NUCLEOTIDE SEQUENCE</scope>
    <source>
        <strain evidence="8">15T0085</strain>
    </source>
</reference>
<dbReference type="GO" id="GO:0003755">
    <property type="term" value="F:peptidyl-prolyl cis-trans isomerase activity"/>
    <property type="evidence" value="ECO:0007669"/>
    <property type="project" value="InterPro"/>
</dbReference>
<name>A0A0B6CMP6_FRATU</name>
<dbReference type="Pfam" id="PF13145">
    <property type="entry name" value="Rotamase_2"/>
    <property type="match status" value="1"/>
</dbReference>
<keyword evidence="4" id="KW-1133">Transmembrane helix</keyword>
<dbReference type="HOGENOM" id="CLU_572067_0_0_6"/>
<dbReference type="AlphaFoldDB" id="A0A0B6CMP6"/>
<dbReference type="RefSeq" id="WP_003018782.1">
    <property type="nucleotide sequence ID" value="NZ_AP023459.1"/>
</dbReference>
<evidence type="ECO:0000256" key="1">
    <source>
        <dbReference type="ARBA" id="ARBA00004401"/>
    </source>
</evidence>
<evidence type="ECO:0000313" key="8">
    <source>
        <dbReference type="EMBL" id="NDS67587.1"/>
    </source>
</evidence>
<gene>
    <name evidence="8" type="ORF">FWI86_00135</name>
</gene>
<dbReference type="KEGG" id="ftc:DA46_1911"/>
<keyword evidence="8" id="KW-0413">Isomerase</keyword>
<dbReference type="InterPro" id="IPR052029">
    <property type="entry name" value="PpiD_chaperone"/>
</dbReference>
<proteinExistence type="inferred from homology"/>
<organism evidence="8">
    <name type="scientific">Francisella tularensis subsp. holarctica</name>
    <dbReference type="NCBI Taxonomy" id="119857"/>
    <lineage>
        <taxon>Bacteria</taxon>
        <taxon>Pseudomonadati</taxon>
        <taxon>Pseudomonadota</taxon>
        <taxon>Gammaproteobacteria</taxon>
        <taxon>Thiotrichales</taxon>
        <taxon>Francisellaceae</taxon>
        <taxon>Francisella</taxon>
    </lineage>
</organism>
<dbReference type="PANTHER" id="PTHR47529:SF1">
    <property type="entry name" value="PERIPLASMIC CHAPERONE PPID"/>
    <property type="match status" value="1"/>
</dbReference>
<dbReference type="PANTHER" id="PTHR47529">
    <property type="entry name" value="PEPTIDYL-PROLYL CIS-TRANS ISOMERASE D"/>
    <property type="match status" value="1"/>
</dbReference>
<keyword evidence="6" id="KW-0143">Chaperone</keyword>